<dbReference type="InterPro" id="IPR036397">
    <property type="entry name" value="RNaseH_sf"/>
</dbReference>
<dbReference type="PANTHER" id="PTHR42648">
    <property type="entry name" value="TRANSPOSASE, PUTATIVE-RELATED"/>
    <property type="match status" value="1"/>
</dbReference>
<dbReference type="InterPro" id="IPR012337">
    <property type="entry name" value="RNaseH-like_sf"/>
</dbReference>
<feature type="domain" description="Integrase catalytic" evidence="1">
    <location>
        <begin position="4"/>
        <end position="171"/>
    </location>
</feature>
<dbReference type="PANTHER" id="PTHR42648:SF28">
    <property type="entry name" value="TRANSPOSON-ENCODED PROTEIN WITH RIBONUCLEASE H-LIKE AND RETROVIRUS ZINC FINGER-LIKE DOMAINS"/>
    <property type="match status" value="1"/>
</dbReference>
<reference evidence="2" key="1">
    <citation type="journal article" date="2019" name="Sci. Rep.">
        <title>Draft genome of Tanacetum cinerariifolium, the natural source of mosquito coil.</title>
        <authorList>
            <person name="Yamashiro T."/>
            <person name="Shiraishi A."/>
            <person name="Satake H."/>
            <person name="Nakayama K."/>
        </authorList>
    </citation>
    <scope>NUCLEOTIDE SEQUENCE</scope>
</reference>
<protein>
    <submittedName>
        <fullName evidence="2">Retrotransposon protein, putative, Ty1-copia subclass</fullName>
    </submittedName>
</protein>
<evidence type="ECO:0000313" key="2">
    <source>
        <dbReference type="EMBL" id="GFA18137.1"/>
    </source>
</evidence>
<dbReference type="InterPro" id="IPR001584">
    <property type="entry name" value="Integrase_cat-core"/>
</dbReference>
<gene>
    <name evidence="2" type="ORF">Tci_590109</name>
</gene>
<dbReference type="GO" id="GO:0003676">
    <property type="term" value="F:nucleic acid binding"/>
    <property type="evidence" value="ECO:0007669"/>
    <property type="project" value="InterPro"/>
</dbReference>
<evidence type="ECO:0000259" key="1">
    <source>
        <dbReference type="PROSITE" id="PS50994"/>
    </source>
</evidence>
<dbReference type="Gene3D" id="3.30.420.10">
    <property type="entry name" value="Ribonuclease H-like superfamily/Ribonuclease H"/>
    <property type="match status" value="1"/>
</dbReference>
<dbReference type="SUPFAM" id="SSF53098">
    <property type="entry name" value="Ribonuclease H-like"/>
    <property type="match status" value="1"/>
</dbReference>
<dbReference type="GO" id="GO:0015074">
    <property type="term" value="P:DNA integration"/>
    <property type="evidence" value="ECO:0007669"/>
    <property type="project" value="InterPro"/>
</dbReference>
<name>A0A699J9X5_TANCI</name>
<sequence>ITTTAEVPSRNPIALETDTPKPIVTLFYSKKPRKSKTTDLVSRSKVTKSVSANKKETSKSWRSTVFNVPSSSLDECRIDNESEFVNQTLREYYEMVGISHETSVARSSQQNGVVERRNRTLIEAARTISLEPALHEMTPATISSRLVPNPPPSTSFVPPSRTDWDLLFQPLFD</sequence>
<dbReference type="EMBL" id="BKCJ010381609">
    <property type="protein sequence ID" value="GFA18137.1"/>
    <property type="molecule type" value="Genomic_DNA"/>
</dbReference>
<organism evidence="2">
    <name type="scientific">Tanacetum cinerariifolium</name>
    <name type="common">Dalmatian daisy</name>
    <name type="synonym">Chrysanthemum cinerariifolium</name>
    <dbReference type="NCBI Taxonomy" id="118510"/>
    <lineage>
        <taxon>Eukaryota</taxon>
        <taxon>Viridiplantae</taxon>
        <taxon>Streptophyta</taxon>
        <taxon>Embryophyta</taxon>
        <taxon>Tracheophyta</taxon>
        <taxon>Spermatophyta</taxon>
        <taxon>Magnoliopsida</taxon>
        <taxon>eudicotyledons</taxon>
        <taxon>Gunneridae</taxon>
        <taxon>Pentapetalae</taxon>
        <taxon>asterids</taxon>
        <taxon>campanulids</taxon>
        <taxon>Asterales</taxon>
        <taxon>Asteraceae</taxon>
        <taxon>Asteroideae</taxon>
        <taxon>Anthemideae</taxon>
        <taxon>Anthemidinae</taxon>
        <taxon>Tanacetum</taxon>
    </lineage>
</organism>
<feature type="non-terminal residue" evidence="2">
    <location>
        <position position="1"/>
    </location>
</feature>
<proteinExistence type="predicted"/>
<dbReference type="PROSITE" id="PS50994">
    <property type="entry name" value="INTEGRASE"/>
    <property type="match status" value="1"/>
</dbReference>
<dbReference type="InterPro" id="IPR039537">
    <property type="entry name" value="Retrotran_Ty1/copia-like"/>
</dbReference>
<comment type="caution">
    <text evidence="2">The sequence shown here is derived from an EMBL/GenBank/DDBJ whole genome shotgun (WGS) entry which is preliminary data.</text>
</comment>
<dbReference type="AlphaFoldDB" id="A0A699J9X5"/>
<accession>A0A699J9X5</accession>